<evidence type="ECO:0000313" key="8">
    <source>
        <dbReference type="Proteomes" id="UP000095300"/>
    </source>
</evidence>
<dbReference type="STRING" id="35570.A0A1I8P4R8"/>
<evidence type="ECO:0000256" key="3">
    <source>
        <dbReference type="ARBA" id="ARBA00022737"/>
    </source>
</evidence>
<dbReference type="InterPro" id="IPR032675">
    <property type="entry name" value="LRR_dom_sf"/>
</dbReference>
<dbReference type="PANTHER" id="PTHR24369:SF210">
    <property type="entry name" value="CHAOPTIN-RELATED"/>
    <property type="match status" value="1"/>
</dbReference>
<feature type="region of interest" description="Disordered" evidence="4">
    <location>
        <begin position="406"/>
        <end position="443"/>
    </location>
</feature>
<sequence>MAKVLIFGIIVAQLALVRADSNACPRFCKCDLYLNLNRAQCSSKKLISAEIDAPKYVQILDLSYNEIAAIENTSLQKYSHLKYLNLSHNAIQALDLYSFSHLGRLMELDLSYNRLEYMDERLYERNRLLTKLNLEGNKFTTLSTKPLLKSSSLTAINLRNSQLIYIHESMFSALPNLRELDLSQNLLNSFNANDFIGFRHLQRVNLSHNPFKCSQQIRENLDLLKSQGITVVVEQCQLESTEIISPIESLGNNEKYQKMIMAPAMGKRVEQEDDEESNLLKQWHLTLDSEEDIDQDEHLDLDSSEAEDGYLASSEWLRFAPDEVLCEAQKFRLCQSYRHCLVELNTARHEKRALDAFTSNEAKFSFFLGAACGIALIISILSCALCVKSSCKTHIRAHRPDIANQELDDFTSQPMARQQLPPASRRQPHRRAPNPPARPALVRYEGPVGENFLSRLFGRPARRQYYRSINQNTATLIRRLSRSNLFNNRLSQHLADRQNSREASSPEPQEYNPSAPRPETPPPCYGDCVVDVK</sequence>
<evidence type="ECO:0000256" key="5">
    <source>
        <dbReference type="SAM" id="Phobius"/>
    </source>
</evidence>
<name>A0A1I8P4R8_STOCA</name>
<feature type="compositionally biased region" description="Pro residues" evidence="4">
    <location>
        <begin position="515"/>
        <end position="524"/>
    </location>
</feature>
<proteinExistence type="predicted"/>
<protein>
    <recommendedName>
        <fullName evidence="9">LRRCT domain-containing protein</fullName>
    </recommendedName>
</protein>
<organism evidence="7 8">
    <name type="scientific">Stomoxys calcitrans</name>
    <name type="common">Stable fly</name>
    <name type="synonym">Conops calcitrans</name>
    <dbReference type="NCBI Taxonomy" id="35570"/>
    <lineage>
        <taxon>Eukaryota</taxon>
        <taxon>Metazoa</taxon>
        <taxon>Ecdysozoa</taxon>
        <taxon>Arthropoda</taxon>
        <taxon>Hexapoda</taxon>
        <taxon>Insecta</taxon>
        <taxon>Pterygota</taxon>
        <taxon>Neoptera</taxon>
        <taxon>Endopterygota</taxon>
        <taxon>Diptera</taxon>
        <taxon>Brachycera</taxon>
        <taxon>Muscomorpha</taxon>
        <taxon>Muscoidea</taxon>
        <taxon>Muscidae</taxon>
        <taxon>Stomoxys</taxon>
    </lineage>
</organism>
<evidence type="ECO:0000313" key="7">
    <source>
        <dbReference type="EnsemblMetazoa" id="SCAU004824-PA"/>
    </source>
</evidence>
<dbReference type="PRINTS" id="PR00019">
    <property type="entry name" value="LEURICHRPT"/>
</dbReference>
<feature type="signal peptide" evidence="6">
    <location>
        <begin position="1"/>
        <end position="19"/>
    </location>
</feature>
<dbReference type="EnsemblMetazoa" id="SCAU004824-RA">
    <property type="protein sequence ID" value="SCAU004824-PA"/>
    <property type="gene ID" value="SCAU004824"/>
</dbReference>
<dbReference type="Gene3D" id="3.80.10.10">
    <property type="entry name" value="Ribonuclease Inhibitor"/>
    <property type="match status" value="2"/>
</dbReference>
<dbReference type="OrthoDB" id="4691307at2759"/>
<keyword evidence="5" id="KW-0812">Transmembrane</keyword>
<dbReference type="InterPro" id="IPR003591">
    <property type="entry name" value="Leu-rich_rpt_typical-subtyp"/>
</dbReference>
<evidence type="ECO:0000256" key="1">
    <source>
        <dbReference type="ARBA" id="ARBA00022614"/>
    </source>
</evidence>
<gene>
    <name evidence="7" type="primary">106091918</name>
</gene>
<dbReference type="PANTHER" id="PTHR24369">
    <property type="entry name" value="ANTIGEN BSP, PUTATIVE-RELATED"/>
    <property type="match status" value="1"/>
</dbReference>
<feature type="region of interest" description="Disordered" evidence="4">
    <location>
        <begin position="494"/>
        <end position="533"/>
    </location>
</feature>
<keyword evidence="1" id="KW-0433">Leucine-rich repeat</keyword>
<reference evidence="7" key="1">
    <citation type="submission" date="2020-05" db="UniProtKB">
        <authorList>
            <consortium name="EnsemblMetazoa"/>
        </authorList>
    </citation>
    <scope>IDENTIFICATION</scope>
    <source>
        <strain evidence="7">USDA</strain>
    </source>
</reference>
<feature type="transmembrane region" description="Helical" evidence="5">
    <location>
        <begin position="364"/>
        <end position="387"/>
    </location>
</feature>
<accession>A0A1I8P4R8</accession>
<keyword evidence="5" id="KW-0472">Membrane</keyword>
<evidence type="ECO:0008006" key="9">
    <source>
        <dbReference type="Google" id="ProtNLM"/>
    </source>
</evidence>
<dbReference type="Proteomes" id="UP000095300">
    <property type="component" value="Unassembled WGS sequence"/>
</dbReference>
<keyword evidence="3" id="KW-0677">Repeat</keyword>
<dbReference type="InterPro" id="IPR001611">
    <property type="entry name" value="Leu-rich_rpt"/>
</dbReference>
<dbReference type="GO" id="GO:0005886">
    <property type="term" value="C:plasma membrane"/>
    <property type="evidence" value="ECO:0007669"/>
    <property type="project" value="TreeGrafter"/>
</dbReference>
<dbReference type="AlphaFoldDB" id="A0A1I8P4R8"/>
<dbReference type="SMART" id="SM00369">
    <property type="entry name" value="LRR_TYP"/>
    <property type="match status" value="4"/>
</dbReference>
<keyword evidence="2 6" id="KW-0732">Signal</keyword>
<evidence type="ECO:0000256" key="6">
    <source>
        <dbReference type="SAM" id="SignalP"/>
    </source>
</evidence>
<evidence type="ECO:0000256" key="4">
    <source>
        <dbReference type="SAM" id="MobiDB-lite"/>
    </source>
</evidence>
<keyword evidence="8" id="KW-1185">Reference proteome</keyword>
<feature type="chain" id="PRO_5009326161" description="LRRCT domain-containing protein" evidence="6">
    <location>
        <begin position="20"/>
        <end position="533"/>
    </location>
</feature>
<dbReference type="Pfam" id="PF13855">
    <property type="entry name" value="LRR_8"/>
    <property type="match status" value="2"/>
</dbReference>
<dbReference type="VEuPathDB" id="VectorBase:SCAU004824"/>
<dbReference type="PROSITE" id="PS51450">
    <property type="entry name" value="LRR"/>
    <property type="match status" value="2"/>
</dbReference>
<dbReference type="SUPFAM" id="SSF52058">
    <property type="entry name" value="L domain-like"/>
    <property type="match status" value="1"/>
</dbReference>
<dbReference type="InterPro" id="IPR050541">
    <property type="entry name" value="LRR_TM_domain-containing"/>
</dbReference>
<evidence type="ECO:0000256" key="2">
    <source>
        <dbReference type="ARBA" id="ARBA00022729"/>
    </source>
</evidence>
<dbReference type="KEGG" id="scac:106091918"/>
<keyword evidence="5" id="KW-1133">Transmembrane helix</keyword>